<dbReference type="EMBL" id="LAZR01004792">
    <property type="protein sequence ID" value="KKN05527.1"/>
    <property type="molecule type" value="Genomic_DNA"/>
</dbReference>
<evidence type="ECO:0000256" key="1">
    <source>
        <dbReference type="SAM" id="MobiDB-lite"/>
    </source>
</evidence>
<sequence length="206" mass="22615">KEQQDAINLYKLLKGKKGADTVKNLAAQFGIELAGDKKPTKKEASSTAEIIKDALGKDYAFMADKLGAAIEKVIEQKVMPHLAEANSASRNNTVRSTVNELLEEEGIPKSLRSDLIASMDAISEDLPLPEKGNMKRYMKRLLNLALAEDNKISNRLRKAKANDEDSDDMDTSQPDLTSGFKIRKGPDKRTLKEAVAAAGRGEVWSE</sequence>
<gene>
    <name evidence="2" type="ORF">LCGC14_1086350</name>
</gene>
<dbReference type="AlphaFoldDB" id="A0A0F9N1A1"/>
<reference evidence="2" key="1">
    <citation type="journal article" date="2015" name="Nature">
        <title>Complex archaea that bridge the gap between prokaryotes and eukaryotes.</title>
        <authorList>
            <person name="Spang A."/>
            <person name="Saw J.H."/>
            <person name="Jorgensen S.L."/>
            <person name="Zaremba-Niedzwiedzka K."/>
            <person name="Martijn J."/>
            <person name="Lind A.E."/>
            <person name="van Eijk R."/>
            <person name="Schleper C."/>
            <person name="Guy L."/>
            <person name="Ettema T.J."/>
        </authorList>
    </citation>
    <scope>NUCLEOTIDE SEQUENCE</scope>
</reference>
<feature type="region of interest" description="Disordered" evidence="1">
    <location>
        <begin position="157"/>
        <end position="206"/>
    </location>
</feature>
<evidence type="ECO:0000313" key="2">
    <source>
        <dbReference type="EMBL" id="KKN05527.1"/>
    </source>
</evidence>
<comment type="caution">
    <text evidence="2">The sequence shown here is derived from an EMBL/GenBank/DDBJ whole genome shotgun (WGS) entry which is preliminary data.</text>
</comment>
<accession>A0A0F9N1A1</accession>
<proteinExistence type="predicted"/>
<feature type="non-terminal residue" evidence="2">
    <location>
        <position position="1"/>
    </location>
</feature>
<organism evidence="2">
    <name type="scientific">marine sediment metagenome</name>
    <dbReference type="NCBI Taxonomy" id="412755"/>
    <lineage>
        <taxon>unclassified sequences</taxon>
        <taxon>metagenomes</taxon>
        <taxon>ecological metagenomes</taxon>
    </lineage>
</organism>
<protein>
    <submittedName>
        <fullName evidence="2">Uncharacterized protein</fullName>
    </submittedName>
</protein>
<name>A0A0F9N1A1_9ZZZZ</name>